<organism evidence="1 2">
    <name type="scientific">Naganishia onofrii</name>
    <dbReference type="NCBI Taxonomy" id="1851511"/>
    <lineage>
        <taxon>Eukaryota</taxon>
        <taxon>Fungi</taxon>
        <taxon>Dikarya</taxon>
        <taxon>Basidiomycota</taxon>
        <taxon>Agaricomycotina</taxon>
        <taxon>Tremellomycetes</taxon>
        <taxon>Filobasidiales</taxon>
        <taxon>Filobasidiaceae</taxon>
        <taxon>Naganishia</taxon>
    </lineage>
</organism>
<dbReference type="Proteomes" id="UP001234202">
    <property type="component" value="Unassembled WGS sequence"/>
</dbReference>
<gene>
    <name evidence="1" type="ORF">QFC24_001158</name>
</gene>
<name>A0ACC2XUK4_9TREE</name>
<sequence>MTRALTLLSALLLYSLTLVSSAHAYAYPGNTTLVSRGWFGSGSDGDPQQAPASQGDASAPASSSSSSGSKTANVGEEIINFLQVMFEGGINRRNLILRSCLFENATSSWITLVNATQSDLGSCLGLSTFSSLIVQGSEGSFATGVDTYLTGMCGGTKCSTETLKYWKYKIQGDCNDDMEQPLLKTLNVVMNSYETSLYDLACKVHFNGTAGYCLSEVLNATQTTNSKDFFTNIITGMNVNWYDQSFFGQQLCTGCMHELYKAAMFLIPSIRTWSEMITLGGTLSTCQAGENIAWKGMFSSSLSLV</sequence>
<evidence type="ECO:0000313" key="2">
    <source>
        <dbReference type="Proteomes" id="UP001234202"/>
    </source>
</evidence>
<proteinExistence type="predicted"/>
<evidence type="ECO:0000313" key="1">
    <source>
        <dbReference type="EMBL" id="KAJ9126927.1"/>
    </source>
</evidence>
<accession>A0ACC2XUK4</accession>
<comment type="caution">
    <text evidence="1">The sequence shown here is derived from an EMBL/GenBank/DDBJ whole genome shotgun (WGS) entry which is preliminary data.</text>
</comment>
<keyword evidence="2" id="KW-1185">Reference proteome</keyword>
<dbReference type="EMBL" id="JASBWV010000003">
    <property type="protein sequence ID" value="KAJ9126927.1"/>
    <property type="molecule type" value="Genomic_DNA"/>
</dbReference>
<protein>
    <submittedName>
        <fullName evidence="1">Uncharacterized protein</fullName>
    </submittedName>
</protein>
<reference evidence="1" key="1">
    <citation type="submission" date="2023-04" db="EMBL/GenBank/DDBJ databases">
        <title>Draft Genome sequencing of Naganishia species isolated from polar environments using Oxford Nanopore Technology.</title>
        <authorList>
            <person name="Leo P."/>
            <person name="Venkateswaran K."/>
        </authorList>
    </citation>
    <scope>NUCLEOTIDE SEQUENCE</scope>
    <source>
        <strain evidence="1">DBVPG 5303</strain>
    </source>
</reference>